<evidence type="ECO:0000313" key="1">
    <source>
        <dbReference type="EMBL" id="MBK7422330.1"/>
    </source>
</evidence>
<comment type="caution">
    <text evidence="1">The sequence shown here is derived from an EMBL/GenBank/DDBJ whole genome shotgun (WGS) entry which is preliminary data.</text>
</comment>
<sequence>MNTLQGLFDRLLGIAHYQAALRHKAHQVFCTPTLNLIPLEKPACWRRPARIQRSRNS</sequence>
<organism evidence="1 2">
    <name type="scientific">Candidatus Propionivibrio dominans</name>
    <dbReference type="NCBI Taxonomy" id="2954373"/>
    <lineage>
        <taxon>Bacteria</taxon>
        <taxon>Pseudomonadati</taxon>
        <taxon>Pseudomonadota</taxon>
        <taxon>Betaproteobacteria</taxon>
        <taxon>Rhodocyclales</taxon>
        <taxon>Rhodocyclaceae</taxon>
        <taxon>Propionivibrio</taxon>
    </lineage>
</organism>
<dbReference type="EMBL" id="JADJNC010000006">
    <property type="protein sequence ID" value="MBK7422330.1"/>
    <property type="molecule type" value="Genomic_DNA"/>
</dbReference>
<proteinExistence type="predicted"/>
<name>A0A9D7IBX0_9RHOO</name>
<gene>
    <name evidence="1" type="ORF">IPJ48_04110</name>
</gene>
<accession>A0A9D7IBX0</accession>
<dbReference type="AlphaFoldDB" id="A0A9D7IBX0"/>
<reference evidence="1" key="1">
    <citation type="submission" date="2020-10" db="EMBL/GenBank/DDBJ databases">
        <title>Connecting structure to function with the recovery of over 1000 high-quality activated sludge metagenome-assembled genomes encoding full-length rRNA genes using long-read sequencing.</title>
        <authorList>
            <person name="Singleton C.M."/>
            <person name="Petriglieri F."/>
            <person name="Kristensen J.M."/>
            <person name="Kirkegaard R.H."/>
            <person name="Michaelsen T.Y."/>
            <person name="Andersen M.H."/>
            <person name="Karst S.M."/>
            <person name="Dueholm M.S."/>
            <person name="Nielsen P.H."/>
            <person name="Albertsen M."/>
        </authorList>
    </citation>
    <scope>NUCLEOTIDE SEQUENCE</scope>
    <source>
        <strain evidence="1">EsbW_18-Q3-R4-48_MAXAC.044</strain>
    </source>
</reference>
<evidence type="ECO:0000313" key="2">
    <source>
        <dbReference type="Proteomes" id="UP000886602"/>
    </source>
</evidence>
<dbReference type="Proteomes" id="UP000886602">
    <property type="component" value="Unassembled WGS sequence"/>
</dbReference>
<protein>
    <submittedName>
        <fullName evidence="1">Uncharacterized protein</fullName>
    </submittedName>
</protein>